<evidence type="ECO:0000313" key="2">
    <source>
        <dbReference type="EMBL" id="KNF09348.1"/>
    </source>
</evidence>
<evidence type="ECO:0000256" key="1">
    <source>
        <dbReference type="SAM" id="Phobius"/>
    </source>
</evidence>
<dbReference type="OrthoDB" id="1640349at2"/>
<dbReference type="EMBL" id="LGSS01000003">
    <property type="protein sequence ID" value="KNF09348.1"/>
    <property type="molecule type" value="Genomic_DNA"/>
</dbReference>
<dbReference type="STRING" id="1503.CLPU_3c01260"/>
<gene>
    <name evidence="2" type="primary">yqfD</name>
    <name evidence="2" type="ORF">CLPU_3c01260</name>
</gene>
<sequence length="402" mass="46201">MPIIRLWNYFRGYVIIKVEGLTLERFINLAISKDIFLWDIVRLDYTTLEAKVSIKGFRDLKEIVRTVGCRISIKDKNGFPFFASKFKYRKMLLSGFGVAIALIIYLTSFIWSIEIIGNEKIKEEKILADLKNINVKLGIKKSKLDTDKVKGFLLSKSQEFSYVSVYTKGTKLIVDVKERDIQPERIEDDTPCNIVSKKKAVIEKVIAKNGKRVVEKGDIVKKGQVLISGIIQDESMEESTEESAEEPFLVHSNGSVLGRTWYKEVVKEPLIKTIKEETGKIHTSRELKIGDRKIQLMKGEIPFKHYIEEKKVKKLLKTSVFELPIEVIIHTYKEVNLKQVTQNSDSLKEINEVKGTQALMKKLPKESKVISKDVKHQLEDKALTTEIIVEVEEEIGQKEKIR</sequence>
<keyword evidence="1" id="KW-1133">Transmembrane helix</keyword>
<dbReference type="PIRSF" id="PIRSF029895">
    <property type="entry name" value="SpoIV"/>
    <property type="match status" value="1"/>
</dbReference>
<organism evidence="2 3">
    <name type="scientific">Gottschalkia purinilytica</name>
    <name type="common">Clostridium purinilyticum</name>
    <dbReference type="NCBI Taxonomy" id="1503"/>
    <lineage>
        <taxon>Bacteria</taxon>
        <taxon>Bacillati</taxon>
        <taxon>Bacillota</taxon>
        <taxon>Tissierellia</taxon>
        <taxon>Tissierellales</taxon>
        <taxon>Gottschalkiaceae</taxon>
        <taxon>Gottschalkia</taxon>
    </lineage>
</organism>
<dbReference type="AlphaFoldDB" id="A0A0L0WD03"/>
<keyword evidence="1" id="KW-0812">Transmembrane</keyword>
<feature type="transmembrane region" description="Helical" evidence="1">
    <location>
        <begin position="91"/>
        <end position="113"/>
    </location>
</feature>
<dbReference type="RefSeq" id="WP_050354341.1">
    <property type="nucleotide sequence ID" value="NZ_LGSS01000003.1"/>
</dbReference>
<dbReference type="InterPro" id="IPR010690">
    <property type="entry name" value="YqfD"/>
</dbReference>
<keyword evidence="3" id="KW-1185">Reference proteome</keyword>
<keyword evidence="1" id="KW-0472">Membrane</keyword>
<accession>A0A0L0WD03</accession>
<evidence type="ECO:0000313" key="3">
    <source>
        <dbReference type="Proteomes" id="UP000037267"/>
    </source>
</evidence>
<protein>
    <submittedName>
        <fullName evidence="2">Sporulation protein YqfD</fullName>
    </submittedName>
</protein>
<name>A0A0L0WD03_GOTPU</name>
<dbReference type="NCBIfam" id="TIGR02876">
    <property type="entry name" value="spore_yqfD"/>
    <property type="match status" value="1"/>
</dbReference>
<dbReference type="Proteomes" id="UP000037267">
    <property type="component" value="Unassembled WGS sequence"/>
</dbReference>
<reference evidence="3" key="1">
    <citation type="submission" date="2015-07" db="EMBL/GenBank/DDBJ databases">
        <title>Draft genome sequence of the purine-degrading Gottschalkia purinilyticum DSM 1384 (formerly Clostridium purinilyticum).</title>
        <authorList>
            <person name="Poehlein A."/>
            <person name="Schiel-Bengelsdorf B."/>
            <person name="Bengelsdorf F.R."/>
            <person name="Daniel R."/>
            <person name="Duerre P."/>
        </authorList>
    </citation>
    <scope>NUCLEOTIDE SEQUENCE [LARGE SCALE GENOMIC DNA]</scope>
    <source>
        <strain evidence="3">DSM 1384</strain>
    </source>
</reference>
<proteinExistence type="predicted"/>
<comment type="caution">
    <text evidence="2">The sequence shown here is derived from an EMBL/GenBank/DDBJ whole genome shotgun (WGS) entry which is preliminary data.</text>
</comment>
<dbReference type="PATRIC" id="fig|1503.3.peg.1991"/>
<dbReference type="Pfam" id="PF06898">
    <property type="entry name" value="YqfD"/>
    <property type="match status" value="1"/>
</dbReference>
<dbReference type="Gene3D" id="3.10.20.310">
    <property type="entry name" value="membrane protein fhac"/>
    <property type="match status" value="1"/>
</dbReference>